<dbReference type="PANTHER" id="PTHR31713:SF42">
    <property type="entry name" value="PROTEIN SAR DEFICIENT 1"/>
    <property type="match status" value="1"/>
</dbReference>
<dbReference type="InterPro" id="IPR046831">
    <property type="entry name" value="Calmodulin_bind_N"/>
</dbReference>
<sequence>MEEEEIFNKGNISDEDLANDQRQEEATSFCFAAETVLLPESGEYDLVSTLEPASMLIEVLAQTLEPLFRRVVAEELELKLEQNITFTRPSPVQLPQTQALEIPCLKLVFPKNLSLPIFTGNKILNHDNYPLQIILVDLNSTGDQIMPISLNPAPKVELVVLNGDFPPRGCDSWTSQEFDYNVVKERNGKPPLIIGDLIATLKHGVATFEDIEFTDNSSWIPTKKFKFGARLVAPGTNASFQGRVLEAIIEVPFAVREYRMG</sequence>
<reference evidence="2" key="1">
    <citation type="submission" date="2023-07" db="EMBL/GenBank/DDBJ databases">
        <title>draft genome sequence of fig (Ficus carica).</title>
        <authorList>
            <person name="Takahashi T."/>
            <person name="Nishimura K."/>
        </authorList>
    </citation>
    <scope>NUCLEOTIDE SEQUENCE</scope>
</reference>
<keyword evidence="3" id="KW-1185">Reference proteome</keyword>
<dbReference type="InterPro" id="IPR012416">
    <property type="entry name" value="CBP60"/>
</dbReference>
<dbReference type="EMBL" id="BTGU01000014">
    <property type="protein sequence ID" value="GMN42671.1"/>
    <property type="molecule type" value="Genomic_DNA"/>
</dbReference>
<dbReference type="PANTHER" id="PTHR31713">
    <property type="entry name" value="OS02G0177800 PROTEIN"/>
    <property type="match status" value="1"/>
</dbReference>
<feature type="domain" description="Calmodulin binding protein-like N-terminal" evidence="1">
    <location>
        <begin position="105"/>
        <end position="257"/>
    </location>
</feature>
<dbReference type="Proteomes" id="UP001187192">
    <property type="component" value="Unassembled WGS sequence"/>
</dbReference>
<gene>
    <name evidence="2" type="ORF">TIFTF001_011885</name>
</gene>
<dbReference type="AlphaFoldDB" id="A0AA88D4P5"/>
<dbReference type="GO" id="GO:0005634">
    <property type="term" value="C:nucleus"/>
    <property type="evidence" value="ECO:0007669"/>
    <property type="project" value="TreeGrafter"/>
</dbReference>
<evidence type="ECO:0000313" key="2">
    <source>
        <dbReference type="EMBL" id="GMN42671.1"/>
    </source>
</evidence>
<dbReference type="GO" id="GO:0005516">
    <property type="term" value="F:calmodulin binding"/>
    <property type="evidence" value="ECO:0007669"/>
    <property type="project" value="InterPro"/>
</dbReference>
<dbReference type="Pfam" id="PF07887">
    <property type="entry name" value="Calmodulin_bind"/>
    <property type="match status" value="1"/>
</dbReference>
<proteinExistence type="predicted"/>
<comment type="caution">
    <text evidence="2">The sequence shown here is derived from an EMBL/GenBank/DDBJ whole genome shotgun (WGS) entry which is preliminary data.</text>
</comment>
<evidence type="ECO:0000259" key="1">
    <source>
        <dbReference type="Pfam" id="PF07887"/>
    </source>
</evidence>
<name>A0AA88D4P5_FICCA</name>
<evidence type="ECO:0000313" key="3">
    <source>
        <dbReference type="Proteomes" id="UP001187192"/>
    </source>
</evidence>
<accession>A0AA88D4P5</accession>
<dbReference type="GO" id="GO:0003700">
    <property type="term" value="F:DNA-binding transcription factor activity"/>
    <property type="evidence" value="ECO:0007669"/>
    <property type="project" value="TreeGrafter"/>
</dbReference>
<protein>
    <recommendedName>
        <fullName evidence="1">Calmodulin binding protein-like N-terminal domain-containing protein</fullName>
    </recommendedName>
</protein>
<dbReference type="GO" id="GO:0080142">
    <property type="term" value="P:regulation of salicylic acid biosynthetic process"/>
    <property type="evidence" value="ECO:0007669"/>
    <property type="project" value="TreeGrafter"/>
</dbReference>
<organism evidence="2 3">
    <name type="scientific">Ficus carica</name>
    <name type="common">Common fig</name>
    <dbReference type="NCBI Taxonomy" id="3494"/>
    <lineage>
        <taxon>Eukaryota</taxon>
        <taxon>Viridiplantae</taxon>
        <taxon>Streptophyta</taxon>
        <taxon>Embryophyta</taxon>
        <taxon>Tracheophyta</taxon>
        <taxon>Spermatophyta</taxon>
        <taxon>Magnoliopsida</taxon>
        <taxon>eudicotyledons</taxon>
        <taxon>Gunneridae</taxon>
        <taxon>Pentapetalae</taxon>
        <taxon>rosids</taxon>
        <taxon>fabids</taxon>
        <taxon>Rosales</taxon>
        <taxon>Moraceae</taxon>
        <taxon>Ficeae</taxon>
        <taxon>Ficus</taxon>
    </lineage>
</organism>
<dbReference type="GO" id="GO:0043565">
    <property type="term" value="F:sequence-specific DNA binding"/>
    <property type="evidence" value="ECO:0007669"/>
    <property type="project" value="TreeGrafter"/>
</dbReference>